<dbReference type="Pfam" id="PF09969">
    <property type="entry name" value="DUF2203"/>
    <property type="match status" value="1"/>
</dbReference>
<accession>A0A382GIZ5</accession>
<evidence type="ECO:0000313" key="2">
    <source>
        <dbReference type="EMBL" id="SVB75126.1"/>
    </source>
</evidence>
<dbReference type="InterPro" id="IPR018699">
    <property type="entry name" value="DUF2203"/>
</dbReference>
<protein>
    <recommendedName>
        <fullName evidence="3">DUF2203 domain-containing protein</fullName>
    </recommendedName>
</protein>
<proteinExistence type="predicted"/>
<dbReference type="EMBL" id="UINC01055812">
    <property type="protein sequence ID" value="SVB75126.1"/>
    <property type="molecule type" value="Genomic_DNA"/>
</dbReference>
<name>A0A382GIZ5_9ZZZZ</name>
<feature type="region of interest" description="Disordered" evidence="1">
    <location>
        <begin position="1"/>
        <end position="44"/>
    </location>
</feature>
<reference evidence="2" key="1">
    <citation type="submission" date="2018-05" db="EMBL/GenBank/DDBJ databases">
        <authorList>
            <person name="Lanie J.A."/>
            <person name="Ng W.-L."/>
            <person name="Kazmierczak K.M."/>
            <person name="Andrzejewski T.M."/>
            <person name="Davidsen T.M."/>
            <person name="Wayne K.J."/>
            <person name="Tettelin H."/>
            <person name="Glass J.I."/>
            <person name="Rusch D."/>
            <person name="Podicherti R."/>
            <person name="Tsui H.-C.T."/>
            <person name="Winkler M.E."/>
        </authorList>
    </citation>
    <scope>NUCLEOTIDE SEQUENCE</scope>
</reference>
<organism evidence="2">
    <name type="scientific">marine metagenome</name>
    <dbReference type="NCBI Taxonomy" id="408172"/>
    <lineage>
        <taxon>unclassified sequences</taxon>
        <taxon>metagenomes</taxon>
        <taxon>ecological metagenomes</taxon>
    </lineage>
</organism>
<evidence type="ECO:0000256" key="1">
    <source>
        <dbReference type="SAM" id="MobiDB-lite"/>
    </source>
</evidence>
<evidence type="ECO:0008006" key="3">
    <source>
        <dbReference type="Google" id="ProtNLM"/>
    </source>
</evidence>
<sequence length="208" mass="23243">MVRVLAREIPTPSSQSSQPAVVQEKRMVRGGRPADAPQASEGAGSVMGYHPFTVDEANAMLPEVRVVLDQIQDLRNAAGNKMDQLAVLDALWGDLVSQSANPDHEEYTQHRDSLSECGRAIEDLIQQRLLDRSIRFPVGGLEHGLVDFPTTLDGRWVYLCWQSDEPNVAYWHEVKGGYAGRRPITAEERLRIGRLDDPTRHEDSALDF</sequence>
<dbReference type="AlphaFoldDB" id="A0A382GIZ5"/>
<gene>
    <name evidence="2" type="ORF">METZ01_LOCUS227980</name>
</gene>